<reference evidence="3 4" key="1">
    <citation type="submission" date="2020-08" db="EMBL/GenBank/DDBJ databases">
        <title>Genomic Encyclopedia of Type Strains, Phase IV (KMG-IV): sequencing the most valuable type-strain genomes for metagenomic binning, comparative biology and taxonomic classification.</title>
        <authorList>
            <person name="Goeker M."/>
        </authorList>
    </citation>
    <scope>NUCLEOTIDE SEQUENCE [LARGE SCALE GENOMIC DNA]</scope>
    <source>
        <strain evidence="3 4">DSM 29007</strain>
    </source>
</reference>
<dbReference type="Pfam" id="PF00795">
    <property type="entry name" value="CN_hydrolase"/>
    <property type="match status" value="1"/>
</dbReference>
<organism evidence="3 4">
    <name type="scientific">Longimicrobium terrae</name>
    <dbReference type="NCBI Taxonomy" id="1639882"/>
    <lineage>
        <taxon>Bacteria</taxon>
        <taxon>Pseudomonadati</taxon>
        <taxon>Gemmatimonadota</taxon>
        <taxon>Longimicrobiia</taxon>
        <taxon>Longimicrobiales</taxon>
        <taxon>Longimicrobiaceae</taxon>
        <taxon>Longimicrobium</taxon>
    </lineage>
</organism>
<evidence type="ECO:0000256" key="1">
    <source>
        <dbReference type="ARBA" id="ARBA00022801"/>
    </source>
</evidence>
<feature type="domain" description="CN hydrolase" evidence="2">
    <location>
        <begin position="11"/>
        <end position="259"/>
    </location>
</feature>
<dbReference type="Gene3D" id="3.60.110.10">
    <property type="entry name" value="Carbon-nitrogen hydrolase"/>
    <property type="match status" value="1"/>
</dbReference>
<dbReference type="RefSeq" id="WP_170036351.1">
    <property type="nucleotide sequence ID" value="NZ_JABDTL010000002.1"/>
</dbReference>
<comment type="caution">
    <text evidence="3">The sequence shown here is derived from an EMBL/GenBank/DDBJ whole genome shotgun (WGS) entry which is preliminary data.</text>
</comment>
<dbReference type="PROSITE" id="PS50263">
    <property type="entry name" value="CN_HYDROLASE"/>
    <property type="match status" value="1"/>
</dbReference>
<keyword evidence="4" id="KW-1185">Reference proteome</keyword>
<dbReference type="PANTHER" id="PTHR43674:SF2">
    <property type="entry name" value="BETA-UREIDOPROPIONASE"/>
    <property type="match status" value="1"/>
</dbReference>
<evidence type="ECO:0000259" key="2">
    <source>
        <dbReference type="PROSITE" id="PS50263"/>
    </source>
</evidence>
<gene>
    <name evidence="3" type="ORF">HNQ61_005685</name>
</gene>
<evidence type="ECO:0000313" key="3">
    <source>
        <dbReference type="EMBL" id="MBB6074004.1"/>
    </source>
</evidence>
<protein>
    <submittedName>
        <fullName evidence="3">Putative amidohydrolase</fullName>
    </submittedName>
</protein>
<dbReference type="Proteomes" id="UP000582837">
    <property type="component" value="Unassembled WGS sequence"/>
</dbReference>
<dbReference type="SUPFAM" id="SSF56317">
    <property type="entry name" value="Carbon-nitrogen hydrolase"/>
    <property type="match status" value="1"/>
</dbReference>
<dbReference type="InterPro" id="IPR003010">
    <property type="entry name" value="C-N_Hydrolase"/>
</dbReference>
<dbReference type="PANTHER" id="PTHR43674">
    <property type="entry name" value="NITRILASE C965.09-RELATED"/>
    <property type="match status" value="1"/>
</dbReference>
<dbReference type="GO" id="GO:0033388">
    <property type="term" value="P:putrescine biosynthetic process from arginine"/>
    <property type="evidence" value="ECO:0007669"/>
    <property type="project" value="TreeGrafter"/>
</dbReference>
<proteinExistence type="predicted"/>
<dbReference type="GO" id="GO:0050126">
    <property type="term" value="F:N-carbamoylputrescine amidase activity"/>
    <property type="evidence" value="ECO:0007669"/>
    <property type="project" value="TreeGrafter"/>
</dbReference>
<dbReference type="EMBL" id="JACHIA010000036">
    <property type="protein sequence ID" value="MBB6074004.1"/>
    <property type="molecule type" value="Genomic_DNA"/>
</dbReference>
<dbReference type="InterPro" id="IPR050345">
    <property type="entry name" value="Aliph_Amidase/BUP"/>
</dbReference>
<dbReference type="InterPro" id="IPR036526">
    <property type="entry name" value="C-N_Hydrolase_sf"/>
</dbReference>
<dbReference type="AlphaFoldDB" id="A0A841H7W5"/>
<evidence type="ECO:0000313" key="4">
    <source>
        <dbReference type="Proteomes" id="UP000582837"/>
    </source>
</evidence>
<name>A0A841H7W5_9BACT</name>
<keyword evidence="1 3" id="KW-0378">Hydrolase</keyword>
<sequence>MTDSAGFGATLRLRVEQMDTVLADPAANLARIAAAQARATEDGVHLLVTPELSVTGYDVRDAVHSLAVAESDAPFAGLATGPDVIAGAIEHDASFVPRNAALHLRGGRVLHRHQKVYLPTYGLFDEGRYFGAGDRVRAYGAGGGWRMGLLVCEDLWHPALAWLLASQGAHLIVVQSAAAGRGAMAGGPAGGRYASWDAWEHLARAAAIAYGAYVALANRAGVEGGLVFAGGSMIIGPDGALLARASDGGEDAITADLSLDAVAASRRPYAHARDDDPRLVARELARILDAR</sequence>
<accession>A0A841H7W5</accession>